<dbReference type="Proteomes" id="UP000324897">
    <property type="component" value="Chromosome 1"/>
</dbReference>
<organism evidence="1 2">
    <name type="scientific">Eragrostis curvula</name>
    <name type="common">weeping love grass</name>
    <dbReference type="NCBI Taxonomy" id="38414"/>
    <lineage>
        <taxon>Eukaryota</taxon>
        <taxon>Viridiplantae</taxon>
        <taxon>Streptophyta</taxon>
        <taxon>Embryophyta</taxon>
        <taxon>Tracheophyta</taxon>
        <taxon>Spermatophyta</taxon>
        <taxon>Magnoliopsida</taxon>
        <taxon>Liliopsida</taxon>
        <taxon>Poales</taxon>
        <taxon>Poaceae</taxon>
        <taxon>PACMAD clade</taxon>
        <taxon>Chloridoideae</taxon>
        <taxon>Eragrostideae</taxon>
        <taxon>Eragrostidinae</taxon>
        <taxon>Eragrostis</taxon>
    </lineage>
</organism>
<sequence>MAGGAEGDVGDADVIVRGADVRDELELVGKGLGPLVPCGGSAGGGGVAEAETKDRAAREWNGYRQRHGDYGKIWSRIQELEAMVMNMMKRWKILCKEDAEAKLELVAGAWEERAMRRSAVLPLEWWQNGGTLNVPDQLQAREVEQWTVSGGSATGPRGGTMDSEWEIREV</sequence>
<reference evidence="1 2" key="1">
    <citation type="journal article" date="2019" name="Sci. Rep.">
        <title>A high-quality genome of Eragrostis curvula grass provides insights into Poaceae evolution and supports new strategies to enhance forage quality.</title>
        <authorList>
            <person name="Carballo J."/>
            <person name="Santos B.A.C.M."/>
            <person name="Zappacosta D."/>
            <person name="Garbus I."/>
            <person name="Selva J.P."/>
            <person name="Gallo C.A."/>
            <person name="Diaz A."/>
            <person name="Albertini E."/>
            <person name="Caccamo M."/>
            <person name="Echenique V."/>
        </authorList>
    </citation>
    <scope>NUCLEOTIDE SEQUENCE [LARGE SCALE GENOMIC DNA]</scope>
    <source>
        <strain evidence="2">cv. Victoria</strain>
        <tissue evidence="1">Leaf</tissue>
    </source>
</reference>
<comment type="caution">
    <text evidence="1">The sequence shown here is derived from an EMBL/GenBank/DDBJ whole genome shotgun (WGS) entry which is preliminary data.</text>
</comment>
<dbReference type="EMBL" id="RWGY01000011">
    <property type="protein sequence ID" value="TVU30221.1"/>
    <property type="molecule type" value="Genomic_DNA"/>
</dbReference>
<evidence type="ECO:0000313" key="1">
    <source>
        <dbReference type="EMBL" id="TVU30221.1"/>
    </source>
</evidence>
<proteinExistence type="predicted"/>
<name>A0A5J9V4B5_9POAL</name>
<dbReference type="AlphaFoldDB" id="A0A5J9V4B5"/>
<dbReference type="Gramene" id="TVU30221">
    <property type="protein sequence ID" value="TVU30221"/>
    <property type="gene ID" value="EJB05_21831"/>
</dbReference>
<accession>A0A5J9V4B5</accession>
<feature type="non-terminal residue" evidence="1">
    <location>
        <position position="1"/>
    </location>
</feature>
<protein>
    <submittedName>
        <fullName evidence="1">Uncharacterized protein</fullName>
    </submittedName>
</protein>
<evidence type="ECO:0000313" key="2">
    <source>
        <dbReference type="Proteomes" id="UP000324897"/>
    </source>
</evidence>
<gene>
    <name evidence="1" type="ORF">EJB05_21831</name>
</gene>
<keyword evidence="2" id="KW-1185">Reference proteome</keyword>